<gene>
    <name evidence="3" type="ORF">FBZ93_111102</name>
</gene>
<dbReference type="Pfam" id="PF04717">
    <property type="entry name" value="Phage_base_V"/>
    <property type="match status" value="1"/>
</dbReference>
<dbReference type="STRING" id="1755647.AS156_06970"/>
<dbReference type="NCBIfam" id="TIGR03361">
    <property type="entry name" value="VI_Rhs_Vgr"/>
    <property type="match status" value="1"/>
</dbReference>
<dbReference type="AlphaFoldDB" id="A0A560LC12"/>
<dbReference type="RefSeq" id="WP_146990133.1">
    <property type="nucleotide sequence ID" value="NZ_VITY01000011.1"/>
</dbReference>
<evidence type="ECO:0000313" key="3">
    <source>
        <dbReference type="EMBL" id="TWB93063.1"/>
    </source>
</evidence>
<dbReference type="InterPro" id="IPR037026">
    <property type="entry name" value="Vgr_OB-fold_dom_sf"/>
</dbReference>
<comment type="caution">
    <text evidence="3">The sequence shown here is derived from an EMBL/GenBank/DDBJ whole genome shotgun (WGS) entry which is preliminary data.</text>
</comment>
<dbReference type="SUPFAM" id="SSF69279">
    <property type="entry name" value="Phage tail proteins"/>
    <property type="match status" value="2"/>
</dbReference>
<dbReference type="NCBIfam" id="TIGR01646">
    <property type="entry name" value="vgr_GE"/>
    <property type="match status" value="1"/>
</dbReference>
<reference evidence="3 4" key="1">
    <citation type="submission" date="2019-06" db="EMBL/GenBank/DDBJ databases">
        <title>Genomic Encyclopedia of Type Strains, Phase IV (KMG-V): Genome sequencing to study the core and pangenomes of soil and plant-associated prokaryotes.</title>
        <authorList>
            <person name="Whitman W."/>
        </authorList>
    </citation>
    <scope>NUCLEOTIDE SEQUENCE [LARGE SCALE GENOMIC DNA]</scope>
    <source>
        <strain evidence="3 4">BR 10355</strain>
    </source>
</reference>
<dbReference type="Gene3D" id="2.30.110.50">
    <property type="match status" value="1"/>
</dbReference>
<dbReference type="InterPro" id="IPR017847">
    <property type="entry name" value="T6SS_RhsGE_Vgr_subset"/>
</dbReference>
<dbReference type="Gene3D" id="2.40.50.230">
    <property type="entry name" value="Gp5 N-terminal domain"/>
    <property type="match status" value="1"/>
</dbReference>
<protein>
    <submittedName>
        <fullName evidence="3">Type VI secretion system secreted protein VgrG</fullName>
    </submittedName>
</protein>
<evidence type="ECO:0000313" key="4">
    <source>
        <dbReference type="Proteomes" id="UP000321304"/>
    </source>
</evidence>
<proteinExistence type="inferred from homology"/>
<dbReference type="SUPFAM" id="SSF69255">
    <property type="entry name" value="gp5 N-terminal domain-like"/>
    <property type="match status" value="1"/>
</dbReference>
<dbReference type="Gene3D" id="3.55.50.10">
    <property type="entry name" value="Baseplate protein-like domains"/>
    <property type="match status" value="1"/>
</dbReference>
<dbReference type="EMBL" id="VITY01000011">
    <property type="protein sequence ID" value="TWB93063.1"/>
    <property type="molecule type" value="Genomic_DNA"/>
</dbReference>
<dbReference type="InterPro" id="IPR006531">
    <property type="entry name" value="Gp5/Vgr_OB"/>
</dbReference>
<dbReference type="Proteomes" id="UP000321304">
    <property type="component" value="Unassembled WGS sequence"/>
</dbReference>
<dbReference type="OrthoDB" id="9762420at2"/>
<comment type="similarity">
    <text evidence="1">Belongs to the VgrG protein family.</text>
</comment>
<sequence length="501" mass="54676">MNDSSNLSISLDIHSKPGIELDVQGFEGTECISLPFSYVIYATTSSDVDTGALIGECAKLTVKTACGRWMTSGLCAQVEELDPTVTGLRVLQFVLRPRFAVAELSVASRIYGTGQPMGVDDIIKEQLNTASISIPAEYNLDRYPKRSYVVQYNESDLSFISRLCERNGIFYFFKQEDGGETVVFGDKNLAFPSVRFGAWPAIRYAHQRERKVSRGVDESAVLSFRQRRVLSTKTITLRDYNETVPSVVSVDQQVGQGSGFLGKASRFGGHLTSEAEATTLARIRAEQVGASQTMYIALSDAPELRAGVIFKLRGHPRFDGKYLVVAADHSAYRPAPAGFRAFAQNGRAYQNMVHCIRSDVPYRPVAMTPAPLGAGLHTARVDGEAWNGRAEIDDQGRYKLQFTFADELAKGHGSGYVRKLEPYAGPNRTGLQFPLVPGTEVLVGYINGDIDRPLVIGAVHNPDMKAGVTSDTHVFNRITSQSGTKIEICDGPAIVSHDGAS</sequence>
<keyword evidence="4" id="KW-1185">Reference proteome</keyword>
<feature type="domain" description="Gp5/Type VI secretion system Vgr protein OB-fold" evidence="2">
    <location>
        <begin position="397"/>
        <end position="460"/>
    </location>
</feature>
<accession>A0A560LC12</accession>
<dbReference type="Gene3D" id="4.10.220.110">
    <property type="match status" value="1"/>
</dbReference>
<organism evidence="3 4">
    <name type="scientific">Bradyrhizobium macuxiense</name>
    <dbReference type="NCBI Taxonomy" id="1755647"/>
    <lineage>
        <taxon>Bacteria</taxon>
        <taxon>Pseudomonadati</taxon>
        <taxon>Pseudomonadota</taxon>
        <taxon>Alphaproteobacteria</taxon>
        <taxon>Hyphomicrobiales</taxon>
        <taxon>Nitrobacteraceae</taxon>
        <taxon>Bradyrhizobium</taxon>
    </lineage>
</organism>
<dbReference type="Pfam" id="PF05954">
    <property type="entry name" value="Phage_GPD"/>
    <property type="match status" value="1"/>
</dbReference>
<evidence type="ECO:0000259" key="2">
    <source>
        <dbReference type="Pfam" id="PF04717"/>
    </source>
</evidence>
<evidence type="ECO:0000256" key="1">
    <source>
        <dbReference type="ARBA" id="ARBA00005558"/>
    </source>
</evidence>
<dbReference type="InterPro" id="IPR006533">
    <property type="entry name" value="T6SS_Vgr_RhsGE"/>
</dbReference>
<name>A0A560LC12_9BRAD</name>